<evidence type="ECO:0000256" key="3">
    <source>
        <dbReference type="RuleBase" id="RU000363"/>
    </source>
</evidence>
<dbReference type="PANTHER" id="PTHR44196:SF1">
    <property type="entry name" value="DEHYDROGENASE_REDUCTASE SDR FAMILY MEMBER 7B"/>
    <property type="match status" value="1"/>
</dbReference>
<dbReference type="PRINTS" id="PR00081">
    <property type="entry name" value="GDHRDH"/>
</dbReference>
<dbReference type="PANTHER" id="PTHR44196">
    <property type="entry name" value="DEHYDROGENASE/REDUCTASE SDR FAMILY MEMBER 7B"/>
    <property type="match status" value="1"/>
</dbReference>
<dbReference type="PROSITE" id="PS00061">
    <property type="entry name" value="ADH_SHORT"/>
    <property type="match status" value="1"/>
</dbReference>
<dbReference type="GO" id="GO:0016020">
    <property type="term" value="C:membrane"/>
    <property type="evidence" value="ECO:0007669"/>
    <property type="project" value="TreeGrafter"/>
</dbReference>
<comment type="similarity">
    <text evidence="1 3">Belongs to the short-chain dehydrogenases/reductases (SDR) family.</text>
</comment>
<evidence type="ECO:0000313" key="5">
    <source>
        <dbReference type="Proteomes" id="UP000231901"/>
    </source>
</evidence>
<dbReference type="PRINTS" id="PR00080">
    <property type="entry name" value="SDRFAMILY"/>
</dbReference>
<dbReference type="Gene3D" id="3.40.50.720">
    <property type="entry name" value="NAD(P)-binding Rossmann-like Domain"/>
    <property type="match status" value="1"/>
</dbReference>
<proteinExistence type="inferred from homology"/>
<evidence type="ECO:0000256" key="1">
    <source>
        <dbReference type="ARBA" id="ARBA00006484"/>
    </source>
</evidence>
<accession>A0A2K8QTJ3</accession>
<dbReference type="InterPro" id="IPR002347">
    <property type="entry name" value="SDR_fam"/>
</dbReference>
<dbReference type="SUPFAM" id="SSF51735">
    <property type="entry name" value="NAD(P)-binding Rossmann-fold domains"/>
    <property type="match status" value="1"/>
</dbReference>
<protein>
    <submittedName>
        <fullName evidence="4">Short chain dehydrogenase</fullName>
    </submittedName>
</protein>
<organism evidence="4 5">
    <name type="scientific">Dickeya fangzhongdai</name>
    <dbReference type="NCBI Taxonomy" id="1778540"/>
    <lineage>
        <taxon>Bacteria</taxon>
        <taxon>Pseudomonadati</taxon>
        <taxon>Pseudomonadota</taxon>
        <taxon>Gammaproteobacteria</taxon>
        <taxon>Enterobacterales</taxon>
        <taxon>Pectobacteriaceae</taxon>
        <taxon>Dickeya</taxon>
    </lineage>
</organism>
<dbReference type="GO" id="GO:0016491">
    <property type="term" value="F:oxidoreductase activity"/>
    <property type="evidence" value="ECO:0007669"/>
    <property type="project" value="UniProtKB-KW"/>
</dbReference>
<gene>
    <name evidence="4" type="ORF">CVE23_22025</name>
</gene>
<sequence length="264" mass="29160">MKLKNKRILLTGASSSTGQELALSLAARGARLYLVGRNEKALLALQNRLPDPSHHNILLADLCDEQDRDALAECFPENARLDVLINNIDTSTFGLFEEQSHDVIRRQLALNTEAPILLTHSLLDCISTPGIIMNIGSTLDGIGYPGYSAYCASKFALRGFSEALHRELSSKGIKVLHLAPRSIDTGRHAQKTNALTQALGYHSDNPAWVAEQVVNALEQETVRRWLGWPEKLFVRLNALVPAVVDNAIRRQLAAIQHYAKAQKK</sequence>
<dbReference type="KEGG" id="dfn:CVE23_22025"/>
<keyword evidence="2" id="KW-0560">Oxidoreductase</keyword>
<evidence type="ECO:0000256" key="2">
    <source>
        <dbReference type="ARBA" id="ARBA00023002"/>
    </source>
</evidence>
<evidence type="ECO:0000313" key="4">
    <source>
        <dbReference type="EMBL" id="ATZ96415.1"/>
    </source>
</evidence>
<keyword evidence="5" id="KW-1185">Reference proteome</keyword>
<dbReference type="InterPro" id="IPR020904">
    <property type="entry name" value="Sc_DH/Rdtase_CS"/>
</dbReference>
<dbReference type="AlphaFoldDB" id="A0A2K8QTJ3"/>
<dbReference type="InterPro" id="IPR036291">
    <property type="entry name" value="NAD(P)-bd_dom_sf"/>
</dbReference>
<dbReference type="OrthoDB" id="9775296at2"/>
<dbReference type="RefSeq" id="WP_038917355.1">
    <property type="nucleotide sequence ID" value="NZ_BMJF01000007.1"/>
</dbReference>
<name>A0A2K8QTJ3_9GAMM</name>
<dbReference type="Proteomes" id="UP000231901">
    <property type="component" value="Chromosome"/>
</dbReference>
<dbReference type="EMBL" id="CP025003">
    <property type="protein sequence ID" value="ATZ96415.1"/>
    <property type="molecule type" value="Genomic_DNA"/>
</dbReference>
<dbReference type="GeneID" id="66567001"/>
<reference evidence="5" key="1">
    <citation type="journal article" date="2018" name="Genome Announc.">
        <title>Complete genome sequence of a Dickeya fangzhongdai type strain causing bleeding canker of pear tree trunks.</title>
        <authorList>
            <person name="Zhao Y."/>
            <person name="Tian Y."/>
            <person name="Li X."/>
            <person name="Hu B."/>
        </authorList>
    </citation>
    <scope>NUCLEOTIDE SEQUENCE [LARGE SCALE GENOMIC DNA]</scope>
    <source>
        <strain evidence="5">DSM 101947</strain>
    </source>
</reference>
<dbReference type="NCBIfam" id="NF006565">
    <property type="entry name" value="PRK09072.1"/>
    <property type="match status" value="1"/>
</dbReference>
<dbReference type="Pfam" id="PF00106">
    <property type="entry name" value="adh_short"/>
    <property type="match status" value="1"/>
</dbReference>